<protein>
    <recommendedName>
        <fullName evidence="3">PRC-barrel domain-containing protein</fullName>
    </recommendedName>
</protein>
<comment type="caution">
    <text evidence="1">The sequence shown here is derived from an EMBL/GenBank/DDBJ whole genome shotgun (WGS) entry which is preliminary data.</text>
</comment>
<accession>A0ABV2Y5X4</accession>
<evidence type="ECO:0000313" key="1">
    <source>
        <dbReference type="EMBL" id="MEU2271432.1"/>
    </source>
</evidence>
<organism evidence="1 2">
    <name type="scientific">Streptomyces olindensis</name>
    <dbReference type="NCBI Taxonomy" id="358823"/>
    <lineage>
        <taxon>Bacteria</taxon>
        <taxon>Bacillati</taxon>
        <taxon>Actinomycetota</taxon>
        <taxon>Actinomycetes</taxon>
        <taxon>Kitasatosporales</taxon>
        <taxon>Streptomycetaceae</taxon>
        <taxon>Streptomyces</taxon>
    </lineage>
</organism>
<reference evidence="1 2" key="1">
    <citation type="submission" date="2024-06" db="EMBL/GenBank/DDBJ databases">
        <title>The Natural Products Discovery Center: Release of the First 8490 Sequenced Strains for Exploring Actinobacteria Biosynthetic Diversity.</title>
        <authorList>
            <person name="Kalkreuter E."/>
            <person name="Kautsar S.A."/>
            <person name="Yang D."/>
            <person name="Bader C.D."/>
            <person name="Teijaro C.N."/>
            <person name="Fluegel L."/>
            <person name="Davis C.M."/>
            <person name="Simpson J.R."/>
            <person name="Lauterbach L."/>
            <person name="Steele A.D."/>
            <person name="Gui C."/>
            <person name="Meng S."/>
            <person name="Li G."/>
            <person name="Viehrig K."/>
            <person name="Ye F."/>
            <person name="Su P."/>
            <person name="Kiefer A.F."/>
            <person name="Nichols A."/>
            <person name="Cepeda A.J."/>
            <person name="Yan W."/>
            <person name="Fan B."/>
            <person name="Jiang Y."/>
            <person name="Adhikari A."/>
            <person name="Zheng C.-J."/>
            <person name="Schuster L."/>
            <person name="Cowan T.M."/>
            <person name="Smanski M.J."/>
            <person name="Chevrette M.G."/>
            <person name="De Carvalho L.P.S."/>
            <person name="Shen B."/>
        </authorList>
    </citation>
    <scope>NUCLEOTIDE SEQUENCE [LARGE SCALE GENOMIC DNA]</scope>
    <source>
        <strain evidence="1 2">NPDC019583</strain>
    </source>
</reference>
<evidence type="ECO:0000313" key="2">
    <source>
        <dbReference type="Proteomes" id="UP001550603"/>
    </source>
</evidence>
<dbReference type="RefSeq" id="WP_031118985.1">
    <property type="nucleotide sequence ID" value="NZ_JBEYBN010000073.1"/>
</dbReference>
<sequence length="124" mass="13324">MDAGLQLLDRQVVDSTGISLGKIDDLLFTDGDDQGPPVLAAVLIGQQAFAARLGGRPGRWWTGMAERLSGRRGPIEIPLAAIDDIGTVVRLASPAQAFPSLTAPERWLRHRLVSRLPGGMRESD</sequence>
<dbReference type="Proteomes" id="UP001550603">
    <property type="component" value="Unassembled WGS sequence"/>
</dbReference>
<gene>
    <name evidence="1" type="ORF">ABZ568_34430</name>
</gene>
<name>A0ABV2Y5X4_9ACTN</name>
<proteinExistence type="predicted"/>
<dbReference type="EMBL" id="JBEYBN010000073">
    <property type="protein sequence ID" value="MEU2271432.1"/>
    <property type="molecule type" value="Genomic_DNA"/>
</dbReference>
<evidence type="ECO:0008006" key="3">
    <source>
        <dbReference type="Google" id="ProtNLM"/>
    </source>
</evidence>
<keyword evidence="2" id="KW-1185">Reference proteome</keyword>